<dbReference type="InterPro" id="IPR008979">
    <property type="entry name" value="Galactose-bd-like_sf"/>
</dbReference>
<dbReference type="Pfam" id="PF16355">
    <property type="entry name" value="DUF4982"/>
    <property type="match status" value="1"/>
</dbReference>
<dbReference type="InterPro" id="IPR032311">
    <property type="entry name" value="DUF4982"/>
</dbReference>
<dbReference type="AlphaFoldDB" id="A0A9D2AHD1"/>
<evidence type="ECO:0000259" key="6">
    <source>
        <dbReference type="Pfam" id="PF02836"/>
    </source>
</evidence>
<dbReference type="InterPro" id="IPR017853">
    <property type="entry name" value="GH"/>
</dbReference>
<dbReference type="Proteomes" id="UP000823964">
    <property type="component" value="Unassembled WGS sequence"/>
</dbReference>
<keyword evidence="2" id="KW-0378">Hydrolase</keyword>
<dbReference type="Pfam" id="PF02836">
    <property type="entry name" value="Glyco_hydro_2_C"/>
    <property type="match status" value="1"/>
</dbReference>
<sequence>MNSKYLLTLIALGMATAYAGDRRTFDFDWQFKYFGKFDPTEAGTPVAADSAQPNNPAAHAIDGKMDTRWCAADKNPGHMLLIRLDDARVKSLEIFWENDRVKEPVITCMTSAGKMFTKSLGEVKSAKCVVDLGGKKLSEVQIKVNGTTQQAWASIREVVLRDADGKVIKPKAAARSLSPASPDYVAKGFKKVQLPHDWAIESPFLKDEPNETGKLPWNGYGWYRKTFEVPADFDADKVRYYLDFDGVMACPKVYVNGKLAGEWAYGYASFRVDITPFLKAGENLVAVEASNKPLSTRWYPGAGIYRHVWLEKTDPVHIGHWGVYVTTPEVSADAAKVLIKTTVDNTSSKPAKVTVQQSIGKLSSEPVTVELAAGESREVEQEVTVSNPKLWSCESPDLYSVKTVVSRDGETIDTKDTSFGIRHIEWRPEGFFLNGKRVQLNGVCEHHDLGPLGAAFHERAYERKIEKLKAMGCNSIRMTHNPPAPEVLDLCDKHGILVIDELFDIWKHQKYDKVNGYHVFWPKWWKKDVRNFVMRDRNHPCIIAWSGGNEITEITSPDGAGISRDLRAEFRKYDVTRPYTVGVNAYNGAYNGFGETLDVFGYNYKPANYKEFINKRPNQPIYGSETASCVATRDTYFFPEPQNFWKIGSGASLFQVSAYGLYAPGWAYCPDAEFTSHDQNPNVAGEYVWTGFDYIGEPTPYNQDASNIGNFQGASEEEKAKAMAELKAMGNKAPSRSSYFGIIDLAGFPKDTYYLYQSRWAPEVKQAHILPHWNWPDRVGKKTPVMVFSSGDEAELFLNGKSQGVRKKGEGGTFGQAGMKISKNGHRFSWEDVVYEPGELKVVVKKDGKPWATATRVTTGKAVKVQAAVDRSKIAGDARDLAFIELALVDAKGNVVPTDSRKVSFSIEGPADLVGFCNGNPVDQTCMQDTDQRFFNGRIVAVVRGDRGKSGTATVTIKAKGLPEVQVPVAVLKPTREQLRK</sequence>
<dbReference type="InterPro" id="IPR048229">
    <property type="entry name" value="GalB-like"/>
</dbReference>
<evidence type="ECO:0000259" key="7">
    <source>
        <dbReference type="Pfam" id="PF02837"/>
    </source>
</evidence>
<comment type="similarity">
    <text evidence="1">Belongs to the glycosyl hydrolase 2 family.</text>
</comment>
<feature type="signal peptide" evidence="4">
    <location>
        <begin position="1"/>
        <end position="19"/>
    </location>
</feature>
<organism evidence="10 11">
    <name type="scientific">Candidatus Akkermansia intestinigallinarum</name>
    <dbReference type="NCBI Taxonomy" id="2838431"/>
    <lineage>
        <taxon>Bacteria</taxon>
        <taxon>Pseudomonadati</taxon>
        <taxon>Verrucomicrobiota</taxon>
        <taxon>Verrucomicrobiia</taxon>
        <taxon>Verrucomicrobiales</taxon>
        <taxon>Akkermansiaceae</taxon>
        <taxon>Akkermansia</taxon>
    </lineage>
</organism>
<reference evidence="10" key="1">
    <citation type="journal article" date="2021" name="PeerJ">
        <title>Extensive microbial diversity within the chicken gut microbiome revealed by metagenomics and culture.</title>
        <authorList>
            <person name="Gilroy R."/>
            <person name="Ravi A."/>
            <person name="Getino M."/>
            <person name="Pursley I."/>
            <person name="Horton D.L."/>
            <person name="Alikhan N.F."/>
            <person name="Baker D."/>
            <person name="Gharbi K."/>
            <person name="Hall N."/>
            <person name="Watson M."/>
            <person name="Adriaenssens E.M."/>
            <person name="Foster-Nyarko E."/>
            <person name="Jarju S."/>
            <person name="Secka A."/>
            <person name="Antonio M."/>
            <person name="Oren A."/>
            <person name="Chaudhuri R.R."/>
            <person name="La Ragione R."/>
            <person name="Hildebrand F."/>
            <person name="Pallen M.J."/>
        </authorList>
    </citation>
    <scope>NUCLEOTIDE SEQUENCE</scope>
    <source>
        <strain evidence="10">14975</strain>
    </source>
</reference>
<dbReference type="InterPro" id="IPR006101">
    <property type="entry name" value="Glyco_hydro_2"/>
</dbReference>
<dbReference type="GO" id="GO:0004553">
    <property type="term" value="F:hydrolase activity, hydrolyzing O-glycosyl compounds"/>
    <property type="evidence" value="ECO:0007669"/>
    <property type="project" value="InterPro"/>
</dbReference>
<dbReference type="PANTHER" id="PTHR42732:SF1">
    <property type="entry name" value="BETA-MANNOSIDASE"/>
    <property type="match status" value="1"/>
</dbReference>
<keyword evidence="3" id="KW-0326">Glycosidase</keyword>
<evidence type="ECO:0000259" key="8">
    <source>
        <dbReference type="Pfam" id="PF16355"/>
    </source>
</evidence>
<dbReference type="Gene3D" id="3.20.20.80">
    <property type="entry name" value="Glycosidases"/>
    <property type="match status" value="1"/>
</dbReference>
<dbReference type="Pfam" id="PF18565">
    <property type="entry name" value="Glyco_hydro2_C5"/>
    <property type="match status" value="1"/>
</dbReference>
<dbReference type="SUPFAM" id="SSF49785">
    <property type="entry name" value="Galactose-binding domain-like"/>
    <property type="match status" value="2"/>
</dbReference>
<dbReference type="GO" id="GO:0005975">
    <property type="term" value="P:carbohydrate metabolic process"/>
    <property type="evidence" value="ECO:0007669"/>
    <property type="project" value="InterPro"/>
</dbReference>
<dbReference type="PANTHER" id="PTHR42732">
    <property type="entry name" value="BETA-GALACTOSIDASE"/>
    <property type="match status" value="1"/>
</dbReference>
<dbReference type="SUPFAM" id="SSF51445">
    <property type="entry name" value="(Trans)glycosidases"/>
    <property type="match status" value="1"/>
</dbReference>
<feature type="domain" description="Glycoside hydrolase family 2 catalytic" evidence="6">
    <location>
        <begin position="428"/>
        <end position="584"/>
    </location>
</feature>
<evidence type="ECO:0000256" key="4">
    <source>
        <dbReference type="SAM" id="SignalP"/>
    </source>
</evidence>
<dbReference type="SUPFAM" id="SSF49303">
    <property type="entry name" value="beta-Galactosidase/glucuronidase domain"/>
    <property type="match status" value="1"/>
</dbReference>
<reference evidence="10" key="2">
    <citation type="submission" date="2021-04" db="EMBL/GenBank/DDBJ databases">
        <authorList>
            <person name="Gilroy R."/>
        </authorList>
    </citation>
    <scope>NUCLEOTIDE SEQUENCE</scope>
    <source>
        <strain evidence="10">14975</strain>
    </source>
</reference>
<proteinExistence type="inferred from homology"/>
<feature type="domain" description="Glycoside hydrolase family 2" evidence="9">
    <location>
        <begin position="866"/>
        <end position="967"/>
    </location>
</feature>
<evidence type="ECO:0000313" key="11">
    <source>
        <dbReference type="Proteomes" id="UP000823964"/>
    </source>
</evidence>
<feature type="chain" id="PRO_5038460169" evidence="4">
    <location>
        <begin position="20"/>
        <end position="981"/>
    </location>
</feature>
<dbReference type="EMBL" id="DXFQ01000133">
    <property type="protein sequence ID" value="HIX20359.1"/>
    <property type="molecule type" value="Genomic_DNA"/>
</dbReference>
<dbReference type="InterPro" id="IPR006104">
    <property type="entry name" value="Glyco_hydro_2_N"/>
</dbReference>
<dbReference type="InterPro" id="IPR051913">
    <property type="entry name" value="GH2_Domain-Containing"/>
</dbReference>
<keyword evidence="4" id="KW-0732">Signal</keyword>
<dbReference type="InterPro" id="IPR040605">
    <property type="entry name" value="Glyco_hydro2_dom5"/>
</dbReference>
<dbReference type="Pfam" id="PF00703">
    <property type="entry name" value="Glyco_hydro_2"/>
    <property type="match status" value="1"/>
</dbReference>
<gene>
    <name evidence="10" type="ORF">H9862_07145</name>
</gene>
<comment type="caution">
    <text evidence="10">The sequence shown here is derived from an EMBL/GenBank/DDBJ whole genome shotgun (WGS) entry which is preliminary data.</text>
</comment>
<dbReference type="PRINTS" id="PR00132">
    <property type="entry name" value="GLHYDRLASE2"/>
</dbReference>
<dbReference type="InterPro" id="IPR013783">
    <property type="entry name" value="Ig-like_fold"/>
</dbReference>
<evidence type="ECO:0000259" key="5">
    <source>
        <dbReference type="Pfam" id="PF00703"/>
    </source>
</evidence>
<dbReference type="NCBIfam" id="NF041463">
    <property type="entry name" value="GalB"/>
    <property type="match status" value="1"/>
</dbReference>
<dbReference type="Pfam" id="PF02837">
    <property type="entry name" value="Glyco_hydro_2_N"/>
    <property type="match status" value="1"/>
</dbReference>
<evidence type="ECO:0000259" key="9">
    <source>
        <dbReference type="Pfam" id="PF18565"/>
    </source>
</evidence>
<evidence type="ECO:0000256" key="1">
    <source>
        <dbReference type="ARBA" id="ARBA00007401"/>
    </source>
</evidence>
<protein>
    <submittedName>
        <fullName evidence="10">DUF4982 domain-containing protein</fullName>
    </submittedName>
</protein>
<evidence type="ECO:0000313" key="10">
    <source>
        <dbReference type="EMBL" id="HIX20359.1"/>
    </source>
</evidence>
<feature type="domain" description="DUF4982" evidence="8">
    <location>
        <begin position="780"/>
        <end position="852"/>
    </location>
</feature>
<feature type="domain" description="Glycosyl hydrolases family 2 sugar binding" evidence="7">
    <location>
        <begin position="217"/>
        <end position="305"/>
    </location>
</feature>
<dbReference type="Gene3D" id="2.60.120.260">
    <property type="entry name" value="Galactose-binding domain-like"/>
    <property type="match status" value="2"/>
</dbReference>
<dbReference type="Gene3D" id="2.60.40.10">
    <property type="entry name" value="Immunoglobulins"/>
    <property type="match status" value="3"/>
</dbReference>
<dbReference type="InterPro" id="IPR006102">
    <property type="entry name" value="Ig-like_GH2"/>
</dbReference>
<dbReference type="InterPro" id="IPR036156">
    <property type="entry name" value="Beta-gal/glucu_dom_sf"/>
</dbReference>
<feature type="domain" description="Glycoside hydrolase family 2 immunoglobulin-like beta-sandwich" evidence="5">
    <location>
        <begin position="324"/>
        <end position="422"/>
    </location>
</feature>
<accession>A0A9D2AHD1</accession>
<evidence type="ECO:0000256" key="3">
    <source>
        <dbReference type="ARBA" id="ARBA00023295"/>
    </source>
</evidence>
<evidence type="ECO:0000256" key="2">
    <source>
        <dbReference type="ARBA" id="ARBA00022801"/>
    </source>
</evidence>
<dbReference type="InterPro" id="IPR006103">
    <property type="entry name" value="Glyco_hydro_2_cat"/>
</dbReference>
<name>A0A9D2AHD1_9BACT</name>